<evidence type="ECO:0000256" key="2">
    <source>
        <dbReference type="ARBA" id="ARBA00022741"/>
    </source>
</evidence>
<evidence type="ECO:0000256" key="3">
    <source>
        <dbReference type="ARBA" id="ARBA00022777"/>
    </source>
</evidence>
<dbReference type="GO" id="GO:0009229">
    <property type="term" value="P:thiamine diphosphate biosynthetic process"/>
    <property type="evidence" value="ECO:0007669"/>
    <property type="project" value="InterPro"/>
</dbReference>
<evidence type="ECO:0000256" key="4">
    <source>
        <dbReference type="ARBA" id="ARBA00022840"/>
    </source>
</evidence>
<dbReference type="NCBIfam" id="TIGR01378">
    <property type="entry name" value="thi_PPkinase"/>
    <property type="match status" value="1"/>
</dbReference>
<dbReference type="InterPro" id="IPR049442">
    <property type="entry name" value="Thi_PPkinase-like_C"/>
</dbReference>
<dbReference type="RefSeq" id="WP_001149260.1">
    <property type="nucleotide sequence ID" value="NZ_AMOT01000005.1"/>
</dbReference>
<keyword evidence="4" id="KW-0067">ATP-binding</keyword>
<dbReference type="GO" id="GO:0005524">
    <property type="term" value="F:ATP binding"/>
    <property type="evidence" value="ECO:0007669"/>
    <property type="project" value="UniProtKB-KW"/>
</dbReference>
<dbReference type="PANTHER" id="PTHR41299">
    <property type="entry name" value="THIAMINE PYROPHOSPHOKINASE"/>
    <property type="match status" value="1"/>
</dbReference>
<dbReference type="GO" id="GO:0016301">
    <property type="term" value="F:kinase activity"/>
    <property type="evidence" value="ECO:0007669"/>
    <property type="project" value="UniProtKB-KW"/>
</dbReference>
<feature type="domain" description="Thiamin pyrophosphokinase catalytic" evidence="6">
    <location>
        <begin position="19"/>
        <end position="120"/>
    </location>
</feature>
<proteinExistence type="predicted"/>
<dbReference type="Pfam" id="PF04263">
    <property type="entry name" value="TPK_catalytic"/>
    <property type="match status" value="1"/>
</dbReference>
<dbReference type="Proteomes" id="UP000006759">
    <property type="component" value="Unassembled WGS sequence"/>
</dbReference>
<evidence type="ECO:0000256" key="1">
    <source>
        <dbReference type="ARBA" id="ARBA00022679"/>
    </source>
</evidence>
<dbReference type="GO" id="GO:0006772">
    <property type="term" value="P:thiamine metabolic process"/>
    <property type="evidence" value="ECO:0007669"/>
    <property type="project" value="UniProtKB-UniRule"/>
</dbReference>
<accession>K2L5K5</accession>
<evidence type="ECO:0000259" key="7">
    <source>
        <dbReference type="Pfam" id="PF21275"/>
    </source>
</evidence>
<evidence type="ECO:0000259" key="6">
    <source>
        <dbReference type="Pfam" id="PF04263"/>
    </source>
</evidence>
<dbReference type="InterPro" id="IPR007371">
    <property type="entry name" value="TPK_catalytic"/>
</dbReference>
<dbReference type="EMBL" id="AMOT01000005">
    <property type="protein sequence ID" value="EKE85080.1"/>
    <property type="molecule type" value="Genomic_DNA"/>
</dbReference>
<dbReference type="InterPro" id="IPR006282">
    <property type="entry name" value="Thi_PPkinase"/>
</dbReference>
<reference evidence="8 9" key="1">
    <citation type="submission" date="2012-08" db="EMBL/GenBank/DDBJ databases">
        <title>Comparative Sequence Analysis of H. pylori isolates.</title>
        <authorList>
            <person name="Blanchard T.G."/>
            <person name="Czinn S.J."/>
            <person name="McCracken C.M."/>
            <person name="Abolude K.A."/>
            <person name="Shefchek K.S."/>
            <person name="Maroo A.M."/>
            <person name="Santana-Cruz I.S."/>
            <person name="Tallon L.J."/>
            <person name="Ficke F.W.F."/>
        </authorList>
    </citation>
    <scope>NUCLEOTIDE SEQUENCE [LARGE SCALE GENOMIC DNA]</scope>
    <source>
        <strain evidence="8 9">R036d</strain>
    </source>
</reference>
<dbReference type="EC" id="2.7.6.2" evidence="5"/>
<dbReference type="Gene3D" id="3.40.50.10240">
    <property type="entry name" value="Thiamin pyrophosphokinase, catalytic domain"/>
    <property type="match status" value="1"/>
</dbReference>
<dbReference type="CDD" id="cd07995">
    <property type="entry name" value="TPK"/>
    <property type="match status" value="1"/>
</dbReference>
<organism evidence="8 9">
    <name type="scientific">Helicobacter pylori R036d</name>
    <dbReference type="NCBI Taxonomy" id="1145113"/>
    <lineage>
        <taxon>Bacteria</taxon>
        <taxon>Pseudomonadati</taxon>
        <taxon>Campylobacterota</taxon>
        <taxon>Epsilonproteobacteria</taxon>
        <taxon>Campylobacterales</taxon>
        <taxon>Helicobacteraceae</taxon>
        <taxon>Helicobacter</taxon>
    </lineage>
</organism>
<keyword evidence="2" id="KW-0547">Nucleotide-binding</keyword>
<keyword evidence="1 8" id="KW-0808">Transferase</keyword>
<comment type="caution">
    <text evidence="8">The sequence shown here is derived from an EMBL/GenBank/DDBJ whole genome shotgun (WGS) entry which is preliminary data.</text>
</comment>
<dbReference type="SUPFAM" id="SSF63999">
    <property type="entry name" value="Thiamin pyrophosphokinase, catalytic domain"/>
    <property type="match status" value="1"/>
</dbReference>
<dbReference type="PANTHER" id="PTHR41299:SF1">
    <property type="entry name" value="THIAMINE PYROPHOSPHOKINASE"/>
    <property type="match status" value="1"/>
</dbReference>
<protein>
    <recommendedName>
        <fullName evidence="5">Thiamine diphosphokinase</fullName>
        <ecNumber evidence="5">2.7.6.2</ecNumber>
    </recommendedName>
</protein>
<name>K2L5K5_HELPX</name>
<dbReference type="GO" id="GO:0004788">
    <property type="term" value="F:thiamine diphosphokinase activity"/>
    <property type="evidence" value="ECO:0007669"/>
    <property type="project" value="UniProtKB-UniRule"/>
</dbReference>
<sequence>MQAVILANGEFPKSQKCLDLLKNAPFLIACDGAVISLHALQFKPSVVIGDLDSIDSHLKALYNPIRMSEQNSNDLSKAFFYALNKGFDDFIFLGLNGKREDHALANTFLLLEYFKFCQKIQAISDYGLFRVLETPFTLPSFKGEQISLFSLDFKAQFTSKNLKYPLKNLRLKTLFSGSLNEATDSFFSLSSTPKSVVLVYQSFHKRV</sequence>
<gene>
    <name evidence="8" type="ORF">OUI_1350</name>
</gene>
<dbReference type="InterPro" id="IPR036759">
    <property type="entry name" value="TPK_catalytic_sf"/>
</dbReference>
<evidence type="ECO:0000313" key="9">
    <source>
        <dbReference type="Proteomes" id="UP000006759"/>
    </source>
</evidence>
<dbReference type="PATRIC" id="fig|1145113.3.peg.1317"/>
<feature type="domain" description="Thiamin pyrophosphokinase-like substrate-binding" evidence="7">
    <location>
        <begin position="127"/>
        <end position="197"/>
    </location>
</feature>
<evidence type="ECO:0000313" key="8">
    <source>
        <dbReference type="EMBL" id="EKE85080.1"/>
    </source>
</evidence>
<keyword evidence="3 8" id="KW-0418">Kinase</keyword>
<dbReference type="Pfam" id="PF21275">
    <property type="entry name" value="Thi_PPkinase_C"/>
    <property type="match status" value="1"/>
</dbReference>
<evidence type="ECO:0000256" key="5">
    <source>
        <dbReference type="NCBIfam" id="TIGR01378"/>
    </source>
</evidence>
<dbReference type="InterPro" id="IPR053149">
    <property type="entry name" value="TPK"/>
</dbReference>
<dbReference type="AlphaFoldDB" id="K2L5K5"/>